<evidence type="ECO:0000256" key="1">
    <source>
        <dbReference type="SAM" id="MobiDB-lite"/>
    </source>
</evidence>
<gene>
    <name evidence="2" type="ORF">QYT958_LOCUS39617</name>
</gene>
<feature type="non-terminal residue" evidence="2">
    <location>
        <position position="135"/>
    </location>
</feature>
<proteinExistence type="predicted"/>
<comment type="caution">
    <text evidence="2">The sequence shown here is derived from an EMBL/GenBank/DDBJ whole genome shotgun (WGS) entry which is preliminary data.</text>
</comment>
<feature type="region of interest" description="Disordered" evidence="1">
    <location>
        <begin position="62"/>
        <end position="97"/>
    </location>
</feature>
<protein>
    <submittedName>
        <fullName evidence="2">Uncharacterized protein</fullName>
    </submittedName>
</protein>
<dbReference type="EMBL" id="CAJOBR010037545">
    <property type="protein sequence ID" value="CAF5017144.1"/>
    <property type="molecule type" value="Genomic_DNA"/>
</dbReference>
<evidence type="ECO:0000313" key="3">
    <source>
        <dbReference type="Proteomes" id="UP000663848"/>
    </source>
</evidence>
<reference evidence="2" key="1">
    <citation type="submission" date="2021-02" db="EMBL/GenBank/DDBJ databases">
        <authorList>
            <person name="Nowell W R."/>
        </authorList>
    </citation>
    <scope>NUCLEOTIDE SEQUENCE</scope>
</reference>
<evidence type="ECO:0000313" key="2">
    <source>
        <dbReference type="EMBL" id="CAF5017144.1"/>
    </source>
</evidence>
<organism evidence="2 3">
    <name type="scientific">Rotaria socialis</name>
    <dbReference type="NCBI Taxonomy" id="392032"/>
    <lineage>
        <taxon>Eukaryota</taxon>
        <taxon>Metazoa</taxon>
        <taxon>Spiralia</taxon>
        <taxon>Gnathifera</taxon>
        <taxon>Rotifera</taxon>
        <taxon>Eurotatoria</taxon>
        <taxon>Bdelloidea</taxon>
        <taxon>Philodinida</taxon>
        <taxon>Philodinidae</taxon>
        <taxon>Rotaria</taxon>
    </lineage>
</organism>
<feature type="region of interest" description="Disordered" evidence="1">
    <location>
        <begin position="111"/>
        <end position="135"/>
    </location>
</feature>
<feature type="compositionally biased region" description="Low complexity" evidence="1">
    <location>
        <begin position="62"/>
        <end position="71"/>
    </location>
</feature>
<feature type="compositionally biased region" description="Polar residues" evidence="1">
    <location>
        <begin position="19"/>
        <end position="36"/>
    </location>
</feature>
<name>A0A822B846_9BILA</name>
<sequence length="135" mass="14481">NSISSSSSNSTSNSRNSNHKQGSLKQHPSQLPIPIQNQFYHSNANRASSMPLNVAVSRISSISSQDSGFTSQEQFFARPPSPLEESEREADGSTSPLLVVSSTLNAWAKRPEISSNAKQPATVTGAPEPTKNCRP</sequence>
<feature type="compositionally biased region" description="Polar residues" evidence="1">
    <location>
        <begin position="113"/>
        <end position="122"/>
    </location>
</feature>
<dbReference type="Proteomes" id="UP000663848">
    <property type="component" value="Unassembled WGS sequence"/>
</dbReference>
<accession>A0A822B846</accession>
<dbReference type="AlphaFoldDB" id="A0A822B846"/>
<feature type="region of interest" description="Disordered" evidence="1">
    <location>
        <begin position="1"/>
        <end position="36"/>
    </location>
</feature>
<feature type="compositionally biased region" description="Low complexity" evidence="1">
    <location>
        <begin position="1"/>
        <end position="16"/>
    </location>
</feature>
<feature type="non-terminal residue" evidence="2">
    <location>
        <position position="1"/>
    </location>
</feature>